<dbReference type="AlphaFoldDB" id="A0A439CSD7"/>
<name>A0A439CSD7_9PEZI</name>
<organism evidence="1 2">
    <name type="scientific">Xylaria grammica</name>
    <dbReference type="NCBI Taxonomy" id="363999"/>
    <lineage>
        <taxon>Eukaryota</taxon>
        <taxon>Fungi</taxon>
        <taxon>Dikarya</taxon>
        <taxon>Ascomycota</taxon>
        <taxon>Pezizomycotina</taxon>
        <taxon>Sordariomycetes</taxon>
        <taxon>Xylariomycetidae</taxon>
        <taxon>Xylariales</taxon>
        <taxon>Xylariaceae</taxon>
        <taxon>Xylaria</taxon>
    </lineage>
</organism>
<evidence type="ECO:0000313" key="2">
    <source>
        <dbReference type="Proteomes" id="UP000286045"/>
    </source>
</evidence>
<proteinExistence type="predicted"/>
<protein>
    <submittedName>
        <fullName evidence="1">Uncharacterized protein</fullName>
    </submittedName>
</protein>
<reference evidence="1 2" key="1">
    <citation type="submission" date="2018-12" db="EMBL/GenBank/DDBJ databases">
        <title>Draft genome sequence of Xylaria grammica IHI A82.</title>
        <authorList>
            <person name="Buettner E."/>
            <person name="Kellner H."/>
        </authorList>
    </citation>
    <scope>NUCLEOTIDE SEQUENCE [LARGE SCALE GENOMIC DNA]</scope>
    <source>
        <strain evidence="1 2">IHI A82</strain>
    </source>
</reference>
<accession>A0A439CSD7</accession>
<keyword evidence="2" id="KW-1185">Reference proteome</keyword>
<dbReference type="EMBL" id="RYZI01000477">
    <property type="protein sequence ID" value="RWA05108.1"/>
    <property type="molecule type" value="Genomic_DNA"/>
</dbReference>
<evidence type="ECO:0000313" key="1">
    <source>
        <dbReference type="EMBL" id="RWA05108.1"/>
    </source>
</evidence>
<gene>
    <name evidence="1" type="ORF">EKO27_g9998</name>
</gene>
<comment type="caution">
    <text evidence="1">The sequence shown here is derived from an EMBL/GenBank/DDBJ whole genome shotgun (WGS) entry which is preliminary data.</text>
</comment>
<dbReference type="Proteomes" id="UP000286045">
    <property type="component" value="Unassembled WGS sequence"/>
</dbReference>
<sequence>MSLASPVPIVLVGIHTEIGAPIAEALRPDWDVVRFIQTFEAAQNDLPYILRGEAPPTAPTNSVGSGDYSRPVRAILFGRGFTQQQAETLHGLYSGEATVPVLWGAGAAAKRGPSTEPPPGVEKIMVPILRGVLEDWKKGVEGKGEGEGEGKKGELVLY</sequence>